<reference evidence="1" key="1">
    <citation type="submission" date="2021-06" db="EMBL/GenBank/DDBJ databases">
        <authorList>
            <person name="Kallberg Y."/>
            <person name="Tangrot J."/>
            <person name="Rosling A."/>
        </authorList>
    </citation>
    <scope>NUCLEOTIDE SEQUENCE</scope>
    <source>
        <strain evidence="1">MA461A</strain>
    </source>
</reference>
<evidence type="ECO:0000313" key="1">
    <source>
        <dbReference type="EMBL" id="CAG8838384.1"/>
    </source>
</evidence>
<gene>
    <name evidence="1" type="ORF">RPERSI_LOCUS30648</name>
</gene>
<dbReference type="EMBL" id="CAJVQC010120396">
    <property type="protein sequence ID" value="CAG8838384.1"/>
    <property type="molecule type" value="Genomic_DNA"/>
</dbReference>
<proteinExistence type="predicted"/>
<name>A0ACA9SHD8_9GLOM</name>
<organism evidence="1 2">
    <name type="scientific">Racocetra persica</name>
    <dbReference type="NCBI Taxonomy" id="160502"/>
    <lineage>
        <taxon>Eukaryota</taxon>
        <taxon>Fungi</taxon>
        <taxon>Fungi incertae sedis</taxon>
        <taxon>Mucoromycota</taxon>
        <taxon>Glomeromycotina</taxon>
        <taxon>Glomeromycetes</taxon>
        <taxon>Diversisporales</taxon>
        <taxon>Gigasporaceae</taxon>
        <taxon>Racocetra</taxon>
    </lineage>
</organism>
<dbReference type="Proteomes" id="UP000789920">
    <property type="component" value="Unassembled WGS sequence"/>
</dbReference>
<feature type="non-terminal residue" evidence="1">
    <location>
        <position position="144"/>
    </location>
</feature>
<accession>A0ACA9SHD8</accession>
<comment type="caution">
    <text evidence="1">The sequence shown here is derived from an EMBL/GenBank/DDBJ whole genome shotgun (WGS) entry which is preliminary data.</text>
</comment>
<sequence length="144" mass="16294">MRLDGYSVEIIMDGKPLQECEVLLDECTSLAAQPSCILDESTGEYRYCEYITFASVLELDKNYSVIMSTNHATFQSPIRADLYVDGITDFTCHELIDSSRIVNDGFWNHQWNKTHNFSFDFTSLSSVKPSKPIDQSSAFNVLNG</sequence>
<keyword evidence="2" id="KW-1185">Reference proteome</keyword>
<protein>
    <submittedName>
        <fullName evidence="1">27059_t:CDS:1</fullName>
    </submittedName>
</protein>
<evidence type="ECO:0000313" key="2">
    <source>
        <dbReference type="Proteomes" id="UP000789920"/>
    </source>
</evidence>